<feature type="region of interest" description="Disordered" evidence="6">
    <location>
        <begin position="271"/>
        <end position="344"/>
    </location>
</feature>
<keyword evidence="4" id="KW-0378">Hydrolase</keyword>
<dbReference type="InterPro" id="IPR018392">
    <property type="entry name" value="LysM"/>
</dbReference>
<dbReference type="InterPro" id="IPR036779">
    <property type="entry name" value="LysM_dom_sf"/>
</dbReference>
<gene>
    <name evidence="9" type="ORF">B0187_04295</name>
</gene>
<dbReference type="EC" id="3.5.1.28" evidence="3"/>
<sequence length="387" mass="42402">MKKIINQFAFCLLALSASVAVSAKNIVAIDAGHGGKDPGAIGAGLGIKEKEVTLSIARELKALLDADPNFKGVMTRSGDYFIQLPERTEIARKNRANYLISIHADSSPVSSSVKGASVWVLSNRRASDEMGKWLEDHEKQSELLGGAGRLLSSNNEKYLNQTVLDLQFSHSQRAGYELGRNIMNKMANMTSLAKSNPQAASLSVLRSPDIISVLVETGFLSNPVEEAKLANPNYRRQLARAIYNGLVAYRSKNVSISETPARVAVYKEATEPKTTKTAEVKKSDSKNVEKKEEKSAKNVEQKTAQKTEKSVDVKSTKGEKKAESKTAEQAVRSEPKAVNPNASYHVVEQDQTLYSIARMYKTTPEKLSELNGIKNNHIVVGKKLKLK</sequence>
<dbReference type="Pfam" id="PF01476">
    <property type="entry name" value="LysM"/>
    <property type="match status" value="1"/>
</dbReference>
<dbReference type="PANTHER" id="PTHR30404">
    <property type="entry name" value="N-ACETYLMURAMOYL-L-ALANINE AMIDASE"/>
    <property type="match status" value="1"/>
</dbReference>
<comment type="catalytic activity">
    <reaction evidence="1">
        <text>Hydrolyzes the link between N-acetylmuramoyl residues and L-amino acid residues in certain cell-wall glycopeptides.</text>
        <dbReference type="EC" id="3.5.1.28"/>
    </reaction>
</comment>
<dbReference type="RefSeq" id="WP_078236622.1">
    <property type="nucleotide sequence ID" value="NZ_MUYA01000004.1"/>
</dbReference>
<evidence type="ECO:0000259" key="8">
    <source>
        <dbReference type="PROSITE" id="PS51782"/>
    </source>
</evidence>
<feature type="chain" id="PRO_5013295299" description="N-acetylmuramoyl-L-alanine amidase" evidence="7">
    <location>
        <begin position="24"/>
        <end position="387"/>
    </location>
</feature>
<dbReference type="CDD" id="cd02696">
    <property type="entry name" value="MurNAc-LAA"/>
    <property type="match status" value="1"/>
</dbReference>
<dbReference type="GO" id="GO:0071555">
    <property type="term" value="P:cell wall organization"/>
    <property type="evidence" value="ECO:0007669"/>
    <property type="project" value="UniProtKB-KW"/>
</dbReference>
<evidence type="ECO:0000256" key="1">
    <source>
        <dbReference type="ARBA" id="ARBA00001561"/>
    </source>
</evidence>
<evidence type="ECO:0000256" key="3">
    <source>
        <dbReference type="ARBA" id="ARBA00011901"/>
    </source>
</evidence>
<dbReference type="PROSITE" id="PS51782">
    <property type="entry name" value="LYSM"/>
    <property type="match status" value="1"/>
</dbReference>
<evidence type="ECO:0000256" key="7">
    <source>
        <dbReference type="SAM" id="SignalP"/>
    </source>
</evidence>
<dbReference type="AlphaFoldDB" id="A0A1T0AU30"/>
<organism evidence="9 10">
    <name type="scientific">Haemophilus paracuniculus</name>
    <dbReference type="NCBI Taxonomy" id="734"/>
    <lineage>
        <taxon>Bacteria</taxon>
        <taxon>Pseudomonadati</taxon>
        <taxon>Pseudomonadota</taxon>
        <taxon>Gammaproteobacteria</taxon>
        <taxon>Pasteurellales</taxon>
        <taxon>Pasteurellaceae</taxon>
        <taxon>Haemophilus</taxon>
    </lineage>
</organism>
<reference evidence="9 10" key="1">
    <citation type="submission" date="2017-02" db="EMBL/GenBank/DDBJ databases">
        <title>Draft genome sequence of Haemophilus paracuniculus CCUG 43573 type strain.</title>
        <authorList>
            <person name="Engstrom-Jakobsson H."/>
            <person name="Salva-Serra F."/>
            <person name="Thorell K."/>
            <person name="Gonzales-Siles L."/>
            <person name="Karlsson R."/>
            <person name="Boulund F."/>
            <person name="Engstrand L."/>
            <person name="Kristiansson E."/>
            <person name="Moore E."/>
        </authorList>
    </citation>
    <scope>NUCLEOTIDE SEQUENCE [LARGE SCALE GENOMIC DNA]</scope>
    <source>
        <strain evidence="9 10">CCUG 43573</strain>
    </source>
</reference>
<feature type="signal peptide" evidence="7">
    <location>
        <begin position="1"/>
        <end position="23"/>
    </location>
</feature>
<dbReference type="SUPFAM" id="SSF53187">
    <property type="entry name" value="Zn-dependent exopeptidases"/>
    <property type="match status" value="1"/>
</dbReference>
<dbReference type="CDD" id="cd00118">
    <property type="entry name" value="LysM"/>
    <property type="match status" value="1"/>
</dbReference>
<protein>
    <recommendedName>
        <fullName evidence="3">N-acetylmuramoyl-L-alanine amidase</fullName>
        <ecNumber evidence="3">3.5.1.28</ecNumber>
    </recommendedName>
</protein>
<dbReference type="Gene3D" id="3.10.350.10">
    <property type="entry name" value="LysM domain"/>
    <property type="match status" value="1"/>
</dbReference>
<dbReference type="InterPro" id="IPR002508">
    <property type="entry name" value="MurNAc-LAA_cat"/>
</dbReference>
<dbReference type="STRING" id="734.B0187_04295"/>
<dbReference type="PANTHER" id="PTHR30404:SF6">
    <property type="entry name" value="N-ACETYLMURAMOYL-L-ALANINE AMIDASE AMIB"/>
    <property type="match status" value="1"/>
</dbReference>
<dbReference type="GO" id="GO:0009253">
    <property type="term" value="P:peptidoglycan catabolic process"/>
    <property type="evidence" value="ECO:0007669"/>
    <property type="project" value="InterPro"/>
</dbReference>
<dbReference type="SMART" id="SM00646">
    <property type="entry name" value="Ami_3"/>
    <property type="match status" value="1"/>
</dbReference>
<evidence type="ECO:0000313" key="10">
    <source>
        <dbReference type="Proteomes" id="UP000190867"/>
    </source>
</evidence>
<comment type="caution">
    <text evidence="9">The sequence shown here is derived from an EMBL/GenBank/DDBJ whole genome shotgun (WGS) entry which is preliminary data.</text>
</comment>
<proteinExistence type="inferred from homology"/>
<dbReference type="SMART" id="SM00257">
    <property type="entry name" value="LysM"/>
    <property type="match status" value="1"/>
</dbReference>
<dbReference type="InterPro" id="IPR050695">
    <property type="entry name" value="N-acetylmuramoyl_amidase_3"/>
</dbReference>
<comment type="similarity">
    <text evidence="2">Belongs to the N-acetylmuramoyl-L-alanine amidase 3 family.</text>
</comment>
<dbReference type="OrthoDB" id="9806267at2"/>
<name>A0A1T0AU30_9PAST</name>
<feature type="domain" description="LysM" evidence="8">
    <location>
        <begin position="343"/>
        <end position="386"/>
    </location>
</feature>
<evidence type="ECO:0000256" key="2">
    <source>
        <dbReference type="ARBA" id="ARBA00010860"/>
    </source>
</evidence>
<evidence type="ECO:0000313" key="9">
    <source>
        <dbReference type="EMBL" id="OOS00170.1"/>
    </source>
</evidence>
<keyword evidence="10" id="KW-1185">Reference proteome</keyword>
<keyword evidence="5" id="KW-0961">Cell wall biogenesis/degradation</keyword>
<dbReference type="Gene3D" id="3.40.630.40">
    <property type="entry name" value="Zn-dependent exopeptidases"/>
    <property type="match status" value="1"/>
</dbReference>
<accession>A0A1T0AU30</accession>
<dbReference type="SUPFAM" id="SSF54106">
    <property type="entry name" value="LysM domain"/>
    <property type="match status" value="1"/>
</dbReference>
<evidence type="ECO:0000256" key="5">
    <source>
        <dbReference type="ARBA" id="ARBA00023316"/>
    </source>
</evidence>
<dbReference type="Proteomes" id="UP000190867">
    <property type="component" value="Unassembled WGS sequence"/>
</dbReference>
<dbReference type="Pfam" id="PF01520">
    <property type="entry name" value="Amidase_3"/>
    <property type="match status" value="1"/>
</dbReference>
<evidence type="ECO:0000256" key="4">
    <source>
        <dbReference type="ARBA" id="ARBA00022801"/>
    </source>
</evidence>
<feature type="compositionally biased region" description="Basic and acidic residues" evidence="6">
    <location>
        <begin position="271"/>
        <end position="335"/>
    </location>
</feature>
<evidence type="ECO:0000256" key="6">
    <source>
        <dbReference type="SAM" id="MobiDB-lite"/>
    </source>
</evidence>
<dbReference type="GO" id="GO:0030288">
    <property type="term" value="C:outer membrane-bounded periplasmic space"/>
    <property type="evidence" value="ECO:0007669"/>
    <property type="project" value="TreeGrafter"/>
</dbReference>
<dbReference type="EMBL" id="MUYA01000004">
    <property type="protein sequence ID" value="OOS00170.1"/>
    <property type="molecule type" value="Genomic_DNA"/>
</dbReference>
<keyword evidence="7" id="KW-0732">Signal</keyword>
<dbReference type="GO" id="GO:0008745">
    <property type="term" value="F:N-acetylmuramoyl-L-alanine amidase activity"/>
    <property type="evidence" value="ECO:0007669"/>
    <property type="project" value="UniProtKB-EC"/>
</dbReference>